<organism evidence="2">
    <name type="scientific">Culex pipiens</name>
    <name type="common">House mosquito</name>
    <dbReference type="NCBI Taxonomy" id="7175"/>
    <lineage>
        <taxon>Eukaryota</taxon>
        <taxon>Metazoa</taxon>
        <taxon>Ecdysozoa</taxon>
        <taxon>Arthropoda</taxon>
        <taxon>Hexapoda</taxon>
        <taxon>Insecta</taxon>
        <taxon>Pterygota</taxon>
        <taxon>Neoptera</taxon>
        <taxon>Endopterygota</taxon>
        <taxon>Diptera</taxon>
        <taxon>Nematocera</taxon>
        <taxon>Culicoidea</taxon>
        <taxon>Culicidae</taxon>
        <taxon>Culicinae</taxon>
        <taxon>Culicini</taxon>
        <taxon>Culex</taxon>
        <taxon>Culex</taxon>
    </lineage>
</organism>
<evidence type="ECO:0000256" key="1">
    <source>
        <dbReference type="SAM" id="MobiDB-lite"/>
    </source>
</evidence>
<name>A0A8D8A2R0_CULPI</name>
<proteinExistence type="predicted"/>
<sequence length="104" mass="12331">MNHQRQRRGTRPDSCCWGRQHKASGKSYKHTQNEKDFLLQLSASNLFRRNAENFKSDESKRGIEPNQISKRIRYQKQTRIFAVFQRKLSELQPCLSERKGHPNS</sequence>
<feature type="region of interest" description="Disordered" evidence="1">
    <location>
        <begin position="1"/>
        <end position="32"/>
    </location>
</feature>
<dbReference type="AlphaFoldDB" id="A0A8D8A2R0"/>
<dbReference type="EMBL" id="HBUE01011892">
    <property type="protein sequence ID" value="CAG6448850.1"/>
    <property type="molecule type" value="Transcribed_RNA"/>
</dbReference>
<accession>A0A8D8A2R0</accession>
<reference evidence="2" key="1">
    <citation type="submission" date="2021-05" db="EMBL/GenBank/DDBJ databases">
        <authorList>
            <person name="Alioto T."/>
            <person name="Alioto T."/>
            <person name="Gomez Garrido J."/>
        </authorList>
    </citation>
    <scope>NUCLEOTIDE SEQUENCE</scope>
</reference>
<dbReference type="EMBL" id="HBUE01226099">
    <property type="protein sequence ID" value="CAG6542288.1"/>
    <property type="molecule type" value="Transcribed_RNA"/>
</dbReference>
<evidence type="ECO:0000313" key="2">
    <source>
        <dbReference type="EMBL" id="CAG6448850.1"/>
    </source>
</evidence>
<feature type="compositionally biased region" description="Basic residues" evidence="1">
    <location>
        <begin position="19"/>
        <end position="29"/>
    </location>
</feature>
<protein>
    <submittedName>
        <fullName evidence="2">(northern house mosquito) hypothetical protein</fullName>
    </submittedName>
</protein>
<dbReference type="EMBL" id="HBUE01332830">
    <property type="protein sequence ID" value="CAG6594373.1"/>
    <property type="molecule type" value="Transcribed_RNA"/>
</dbReference>